<dbReference type="Proteomes" id="UP000472270">
    <property type="component" value="Unassembled WGS sequence"/>
</dbReference>
<dbReference type="Gene3D" id="1.10.30.10">
    <property type="entry name" value="High mobility group box domain"/>
    <property type="match status" value="1"/>
</dbReference>
<dbReference type="GO" id="GO:0003677">
    <property type="term" value="F:DNA binding"/>
    <property type="evidence" value="ECO:0007669"/>
    <property type="project" value="UniProtKB-UniRule"/>
</dbReference>
<evidence type="ECO:0000256" key="3">
    <source>
        <dbReference type="SAM" id="MobiDB-lite"/>
    </source>
</evidence>
<dbReference type="SUPFAM" id="SSF47095">
    <property type="entry name" value="HMG-box"/>
    <property type="match status" value="1"/>
</dbReference>
<feature type="region of interest" description="Disordered" evidence="3">
    <location>
        <begin position="1"/>
        <end position="25"/>
    </location>
</feature>
<keyword evidence="2" id="KW-0539">Nucleus</keyword>
<dbReference type="PROSITE" id="PS50118">
    <property type="entry name" value="HMG_BOX_2"/>
    <property type="match status" value="1"/>
</dbReference>
<feature type="compositionally biased region" description="Basic residues" evidence="3">
    <location>
        <begin position="95"/>
        <end position="115"/>
    </location>
</feature>
<protein>
    <submittedName>
        <fullName evidence="5">High mobility group box 1b</fullName>
    </submittedName>
</protein>
<dbReference type="Ensembl" id="ENSSRHT00000045038.1">
    <property type="protein sequence ID" value="ENSSRHP00000043801.1"/>
    <property type="gene ID" value="ENSSRHG00000022174.1"/>
</dbReference>
<sequence>MKNYIPPKGEKQRRFKDPNAPKRPPSTFFIFCGDYRPKIKGENPGLSIGDIAKKLGEMWNSSSAEVKQPYEKKAAKLKEKELQACPKKMVGRMMMRMKMKKRRRRRKKMMRRRMSRLATDVA</sequence>
<reference evidence="5" key="1">
    <citation type="submission" date="2025-08" db="UniProtKB">
        <authorList>
            <consortium name="Ensembl"/>
        </authorList>
    </citation>
    <scope>IDENTIFICATION</scope>
</reference>
<evidence type="ECO:0000313" key="5">
    <source>
        <dbReference type="Ensembl" id="ENSSRHP00000043801.1"/>
    </source>
</evidence>
<proteinExistence type="predicted"/>
<evidence type="ECO:0000256" key="1">
    <source>
        <dbReference type="ARBA" id="ARBA00023125"/>
    </source>
</evidence>
<dbReference type="InterPro" id="IPR036910">
    <property type="entry name" value="HMG_box_dom_sf"/>
</dbReference>
<feature type="domain" description="HMG box" evidence="4">
    <location>
        <begin position="21"/>
        <end position="89"/>
    </location>
</feature>
<dbReference type="GO" id="GO:0006357">
    <property type="term" value="P:regulation of transcription by RNA polymerase II"/>
    <property type="evidence" value="ECO:0007669"/>
    <property type="project" value="TreeGrafter"/>
</dbReference>
<dbReference type="AlphaFoldDB" id="A0A673J183"/>
<dbReference type="InterPro" id="IPR050342">
    <property type="entry name" value="HMGB"/>
</dbReference>
<dbReference type="PRINTS" id="PR00886">
    <property type="entry name" value="HIGHMOBLTY12"/>
</dbReference>
<dbReference type="PANTHER" id="PTHR48112">
    <property type="entry name" value="HIGH MOBILITY GROUP PROTEIN DSP1"/>
    <property type="match status" value="1"/>
</dbReference>
<evidence type="ECO:0000259" key="4">
    <source>
        <dbReference type="PROSITE" id="PS50118"/>
    </source>
</evidence>
<organism evidence="5 6">
    <name type="scientific">Sinocyclocheilus rhinocerous</name>
    <dbReference type="NCBI Taxonomy" id="307959"/>
    <lineage>
        <taxon>Eukaryota</taxon>
        <taxon>Metazoa</taxon>
        <taxon>Chordata</taxon>
        <taxon>Craniata</taxon>
        <taxon>Vertebrata</taxon>
        <taxon>Euteleostomi</taxon>
        <taxon>Actinopterygii</taxon>
        <taxon>Neopterygii</taxon>
        <taxon>Teleostei</taxon>
        <taxon>Ostariophysi</taxon>
        <taxon>Cypriniformes</taxon>
        <taxon>Cyprinidae</taxon>
        <taxon>Cyprininae</taxon>
        <taxon>Sinocyclocheilus</taxon>
    </lineage>
</organism>
<reference evidence="5" key="2">
    <citation type="submission" date="2025-09" db="UniProtKB">
        <authorList>
            <consortium name="Ensembl"/>
        </authorList>
    </citation>
    <scope>IDENTIFICATION</scope>
</reference>
<dbReference type="Pfam" id="PF00505">
    <property type="entry name" value="HMG_box"/>
    <property type="match status" value="1"/>
</dbReference>
<dbReference type="CDD" id="cd21979">
    <property type="entry name" value="HMG-box_HMGB_rpt2"/>
    <property type="match status" value="1"/>
</dbReference>
<keyword evidence="1 2" id="KW-0238">DNA-binding</keyword>
<evidence type="ECO:0000256" key="2">
    <source>
        <dbReference type="PROSITE-ProRule" id="PRU00267"/>
    </source>
</evidence>
<dbReference type="InterPro" id="IPR009071">
    <property type="entry name" value="HMG_box_dom"/>
</dbReference>
<feature type="region of interest" description="Disordered" evidence="3">
    <location>
        <begin position="94"/>
        <end position="122"/>
    </location>
</feature>
<keyword evidence="6" id="KW-1185">Reference proteome</keyword>
<dbReference type="GO" id="GO:0005634">
    <property type="term" value="C:nucleus"/>
    <property type="evidence" value="ECO:0007669"/>
    <property type="project" value="UniProtKB-UniRule"/>
</dbReference>
<evidence type="ECO:0000313" key="6">
    <source>
        <dbReference type="Proteomes" id="UP000472270"/>
    </source>
</evidence>
<accession>A0A673J183</accession>
<name>A0A673J183_9TELE</name>
<feature type="DNA-binding region" description="HMG box" evidence="2">
    <location>
        <begin position="21"/>
        <end position="89"/>
    </location>
</feature>
<dbReference type="SMART" id="SM00398">
    <property type="entry name" value="HMG"/>
    <property type="match status" value="1"/>
</dbReference>
<dbReference type="PANTHER" id="PTHR48112:SF28">
    <property type="entry name" value="HIGH MOBILITY GROUP BOX 1B"/>
    <property type="match status" value="1"/>
</dbReference>
<feature type="compositionally biased region" description="Basic and acidic residues" evidence="3">
    <location>
        <begin position="8"/>
        <end position="20"/>
    </location>
</feature>